<dbReference type="Proteomes" id="UP001596138">
    <property type="component" value="Unassembled WGS sequence"/>
</dbReference>
<evidence type="ECO:0000313" key="6">
    <source>
        <dbReference type="EMBL" id="MFC6236451.1"/>
    </source>
</evidence>
<dbReference type="Pfam" id="PF01258">
    <property type="entry name" value="zf-dskA_traR"/>
    <property type="match status" value="1"/>
</dbReference>
<evidence type="ECO:0000256" key="3">
    <source>
        <dbReference type="ARBA" id="ARBA00022833"/>
    </source>
</evidence>
<dbReference type="RefSeq" id="WP_386763497.1">
    <property type="nucleotide sequence ID" value="NZ_JBHSTI010000002.1"/>
</dbReference>
<dbReference type="PROSITE" id="PS01102">
    <property type="entry name" value="ZF_DKSA_1"/>
    <property type="match status" value="1"/>
</dbReference>
<feature type="domain" description="Zinc finger DksA/TraR C4-type" evidence="5">
    <location>
        <begin position="78"/>
        <end position="109"/>
    </location>
</feature>
<proteinExistence type="predicted"/>
<dbReference type="PANTHER" id="PTHR33823">
    <property type="entry name" value="RNA POLYMERASE-BINDING TRANSCRIPTION FACTOR DKSA-RELATED"/>
    <property type="match status" value="1"/>
</dbReference>
<feature type="zinc finger region" description="dksA C4-type" evidence="4">
    <location>
        <begin position="83"/>
        <end position="107"/>
    </location>
</feature>
<keyword evidence="1" id="KW-0479">Metal-binding</keyword>
<dbReference type="PROSITE" id="PS51128">
    <property type="entry name" value="ZF_DKSA_2"/>
    <property type="match status" value="1"/>
</dbReference>
<name>A0ABW1SVM0_9ACTN</name>
<keyword evidence="7" id="KW-1185">Reference proteome</keyword>
<evidence type="ECO:0000256" key="4">
    <source>
        <dbReference type="PROSITE-ProRule" id="PRU00510"/>
    </source>
</evidence>
<evidence type="ECO:0000256" key="2">
    <source>
        <dbReference type="ARBA" id="ARBA00022771"/>
    </source>
</evidence>
<comment type="caution">
    <text evidence="6">The sequence shown here is derived from an EMBL/GenBank/DDBJ whole genome shotgun (WGS) entry which is preliminary data.</text>
</comment>
<evidence type="ECO:0000259" key="5">
    <source>
        <dbReference type="Pfam" id="PF01258"/>
    </source>
</evidence>
<evidence type="ECO:0000313" key="7">
    <source>
        <dbReference type="Proteomes" id="UP001596138"/>
    </source>
</evidence>
<gene>
    <name evidence="6" type="ORF">ACFQGU_01070</name>
</gene>
<accession>A0ABW1SVM0</accession>
<dbReference type="EMBL" id="JBHSTI010000002">
    <property type="protein sequence ID" value="MFC6236451.1"/>
    <property type="molecule type" value="Genomic_DNA"/>
</dbReference>
<dbReference type="PANTHER" id="PTHR33823:SF4">
    <property type="entry name" value="GENERAL STRESS PROTEIN 16O"/>
    <property type="match status" value="1"/>
</dbReference>
<evidence type="ECO:0000256" key="1">
    <source>
        <dbReference type="ARBA" id="ARBA00022723"/>
    </source>
</evidence>
<organism evidence="6 7">
    <name type="scientific">Longivirga aurantiaca</name>
    <dbReference type="NCBI Taxonomy" id="1837743"/>
    <lineage>
        <taxon>Bacteria</taxon>
        <taxon>Bacillati</taxon>
        <taxon>Actinomycetota</taxon>
        <taxon>Actinomycetes</taxon>
        <taxon>Sporichthyales</taxon>
        <taxon>Sporichthyaceae</taxon>
        <taxon>Longivirga</taxon>
    </lineage>
</organism>
<dbReference type="SUPFAM" id="SSF57716">
    <property type="entry name" value="Glucocorticoid receptor-like (DNA-binding domain)"/>
    <property type="match status" value="1"/>
</dbReference>
<dbReference type="Gene3D" id="1.20.120.910">
    <property type="entry name" value="DksA, coiled-coil domain"/>
    <property type="match status" value="1"/>
</dbReference>
<keyword evidence="3" id="KW-0862">Zinc</keyword>
<dbReference type="InterPro" id="IPR000962">
    <property type="entry name" value="Znf_DskA_TraR"/>
</dbReference>
<dbReference type="InterPro" id="IPR020458">
    <property type="entry name" value="Znf_DskA_TraR_CS"/>
</dbReference>
<keyword evidence="2" id="KW-0863">Zinc-finger</keyword>
<sequence length="110" mass="11690">MADLDAVRRVLLDKQRDLVERAAGLTAAPDATGNISFGKRVGDGTSLAVERLTQVAAHEQMLVQSEEVQRALDKLDEGTYGICDGCGATIPEGRLEIHPWAVRCVACAAG</sequence>
<reference evidence="7" key="1">
    <citation type="journal article" date="2019" name="Int. J. Syst. Evol. Microbiol.">
        <title>The Global Catalogue of Microorganisms (GCM) 10K type strain sequencing project: providing services to taxonomists for standard genome sequencing and annotation.</title>
        <authorList>
            <consortium name="The Broad Institute Genomics Platform"/>
            <consortium name="The Broad Institute Genome Sequencing Center for Infectious Disease"/>
            <person name="Wu L."/>
            <person name="Ma J."/>
        </authorList>
    </citation>
    <scope>NUCLEOTIDE SEQUENCE [LARGE SCALE GENOMIC DNA]</scope>
    <source>
        <strain evidence="7">CGMCC 4.7317</strain>
    </source>
</reference>
<protein>
    <submittedName>
        <fullName evidence="6">TraR/DksA family transcriptional regulator</fullName>
    </submittedName>
</protein>